<keyword evidence="5" id="KW-0378">Hydrolase</keyword>
<organism evidence="8 9">
    <name type="scientific">Nitrospina watsonii</name>
    <dbReference type="NCBI Taxonomy" id="1323948"/>
    <lineage>
        <taxon>Bacteria</taxon>
        <taxon>Pseudomonadati</taxon>
        <taxon>Nitrospinota/Tectimicrobiota group</taxon>
        <taxon>Nitrospinota</taxon>
        <taxon>Nitrospinia</taxon>
        <taxon>Nitrospinales</taxon>
        <taxon>Nitrospinaceae</taxon>
        <taxon>Nitrospina</taxon>
    </lineage>
</organism>
<accession>A0ABM9HFI2</accession>
<proteinExistence type="inferred from homology"/>
<evidence type="ECO:0000256" key="1">
    <source>
        <dbReference type="ARBA" id="ARBA00006620"/>
    </source>
</evidence>
<keyword evidence="9" id="KW-1185">Reference proteome</keyword>
<dbReference type="InterPro" id="IPR038570">
    <property type="entry name" value="HicA_sf"/>
</dbReference>
<dbReference type="Proteomes" id="UP001157733">
    <property type="component" value="Chromosome"/>
</dbReference>
<keyword evidence="3" id="KW-0540">Nuclease</keyword>
<dbReference type="SUPFAM" id="SSF54786">
    <property type="entry name" value="YcfA/nrd intein domain"/>
    <property type="match status" value="1"/>
</dbReference>
<dbReference type="InterPro" id="IPR012933">
    <property type="entry name" value="HicA_mRNA_interferase"/>
</dbReference>
<evidence type="ECO:0000256" key="5">
    <source>
        <dbReference type="ARBA" id="ARBA00022801"/>
    </source>
</evidence>
<keyword evidence="4" id="KW-0255">Endonuclease</keyword>
<evidence type="ECO:0000256" key="3">
    <source>
        <dbReference type="ARBA" id="ARBA00022722"/>
    </source>
</evidence>
<keyword evidence="6" id="KW-0694">RNA-binding</keyword>
<comment type="similarity">
    <text evidence="1">Belongs to the HicA mRNA interferase family.</text>
</comment>
<reference evidence="8 9" key="1">
    <citation type="submission" date="2022-09" db="EMBL/GenBank/DDBJ databases">
        <authorList>
            <person name="Kop L."/>
        </authorList>
    </citation>
    <scope>NUCLEOTIDE SEQUENCE [LARGE SCALE GENOMIC DNA]</scope>
    <source>
        <strain evidence="8 9">347</strain>
    </source>
</reference>
<dbReference type="RefSeq" id="WP_282011898.1">
    <property type="nucleotide sequence ID" value="NZ_OX336137.1"/>
</dbReference>
<evidence type="ECO:0000313" key="9">
    <source>
        <dbReference type="Proteomes" id="UP001157733"/>
    </source>
</evidence>
<name>A0ABM9HFI2_9BACT</name>
<evidence type="ECO:0000256" key="7">
    <source>
        <dbReference type="ARBA" id="ARBA00023016"/>
    </source>
</evidence>
<protein>
    <recommendedName>
        <fullName evidence="10">Type II toxin-antitoxin system HicA family toxin</fullName>
    </recommendedName>
</protein>
<evidence type="ECO:0000256" key="6">
    <source>
        <dbReference type="ARBA" id="ARBA00022884"/>
    </source>
</evidence>
<sequence length="75" mass="8774">MTRLTPQHWKTLLKAYQKLGFEKDRERGDHIILTKPGVPRPLVLPKYESVDIDIIQANMRSGGFTREEYLKALHK</sequence>
<evidence type="ECO:0008006" key="10">
    <source>
        <dbReference type="Google" id="ProtNLM"/>
    </source>
</evidence>
<evidence type="ECO:0000256" key="2">
    <source>
        <dbReference type="ARBA" id="ARBA00022649"/>
    </source>
</evidence>
<keyword evidence="7" id="KW-0346">Stress response</keyword>
<gene>
    <name evidence="8" type="ORF">NSPWAT_2185</name>
</gene>
<evidence type="ECO:0000313" key="8">
    <source>
        <dbReference type="EMBL" id="CAI2719041.1"/>
    </source>
</evidence>
<dbReference type="EMBL" id="OX336137">
    <property type="protein sequence ID" value="CAI2719041.1"/>
    <property type="molecule type" value="Genomic_DNA"/>
</dbReference>
<evidence type="ECO:0000256" key="4">
    <source>
        <dbReference type="ARBA" id="ARBA00022759"/>
    </source>
</evidence>
<dbReference type="Pfam" id="PF07927">
    <property type="entry name" value="HicA_toxin"/>
    <property type="match status" value="1"/>
</dbReference>
<dbReference type="Gene3D" id="3.30.920.30">
    <property type="entry name" value="Hypothetical protein"/>
    <property type="match status" value="1"/>
</dbReference>
<keyword evidence="2" id="KW-1277">Toxin-antitoxin system</keyword>